<dbReference type="Gramene" id="C.cajan_27360.t">
    <property type="protein sequence ID" value="C.cajan_27360.t.cds1"/>
    <property type="gene ID" value="C.cajan_27360"/>
</dbReference>
<keyword evidence="2" id="KW-1185">Reference proteome</keyword>
<name>A0A151S426_CAJCA</name>
<proteinExistence type="predicted"/>
<sequence>MKTYFTFQDLRDKIEERFSTPKDTSSLIAAQKKELKENKQKNSKLLFILQQAVTDTIFPRIMGATTAKEAYTMLQEEFEGSEKVHAVKLQILQRNFELLNMKESETVKDYYSKIKEIVNQMRMYGKNILDKKIVEKILISVPHKYDSIVTTIKQTKDLSTLLVTELMGSLEVYEQRLNRYDEDFN</sequence>
<reference evidence="1" key="1">
    <citation type="journal article" date="2012" name="Nat. Biotechnol.">
        <title>Draft genome sequence of pigeonpea (Cajanus cajan), an orphan legume crop of resource-poor farmers.</title>
        <authorList>
            <person name="Varshney R.K."/>
            <person name="Chen W."/>
            <person name="Li Y."/>
            <person name="Bharti A.K."/>
            <person name="Saxena R.K."/>
            <person name="Schlueter J.A."/>
            <person name="Donoghue M.T."/>
            <person name="Azam S."/>
            <person name="Fan G."/>
            <person name="Whaley A.M."/>
            <person name="Farmer A.D."/>
            <person name="Sheridan J."/>
            <person name="Iwata A."/>
            <person name="Tuteja R."/>
            <person name="Penmetsa R.V."/>
            <person name="Wu W."/>
            <person name="Upadhyaya H.D."/>
            <person name="Yang S.P."/>
            <person name="Shah T."/>
            <person name="Saxena K.B."/>
            <person name="Michael T."/>
            <person name="McCombie W.R."/>
            <person name="Yang B."/>
            <person name="Zhang G."/>
            <person name="Yang H."/>
            <person name="Wang J."/>
            <person name="Spillane C."/>
            <person name="Cook D.R."/>
            <person name="May G.D."/>
            <person name="Xu X."/>
            <person name="Jackson S.A."/>
        </authorList>
    </citation>
    <scope>NUCLEOTIDE SEQUENCE [LARGE SCALE GENOMIC DNA]</scope>
</reference>
<dbReference type="Proteomes" id="UP000075243">
    <property type="component" value="Unassembled WGS sequence"/>
</dbReference>
<organism evidence="1 2">
    <name type="scientific">Cajanus cajan</name>
    <name type="common">Pigeon pea</name>
    <name type="synonym">Cajanus indicus</name>
    <dbReference type="NCBI Taxonomy" id="3821"/>
    <lineage>
        <taxon>Eukaryota</taxon>
        <taxon>Viridiplantae</taxon>
        <taxon>Streptophyta</taxon>
        <taxon>Embryophyta</taxon>
        <taxon>Tracheophyta</taxon>
        <taxon>Spermatophyta</taxon>
        <taxon>Magnoliopsida</taxon>
        <taxon>eudicotyledons</taxon>
        <taxon>Gunneridae</taxon>
        <taxon>Pentapetalae</taxon>
        <taxon>rosids</taxon>
        <taxon>fabids</taxon>
        <taxon>Fabales</taxon>
        <taxon>Fabaceae</taxon>
        <taxon>Papilionoideae</taxon>
        <taxon>50 kb inversion clade</taxon>
        <taxon>NPAAA clade</taxon>
        <taxon>indigoferoid/millettioid clade</taxon>
        <taxon>Phaseoleae</taxon>
        <taxon>Cajanus</taxon>
    </lineage>
</organism>
<evidence type="ECO:0000313" key="2">
    <source>
        <dbReference type="Proteomes" id="UP000075243"/>
    </source>
</evidence>
<accession>A0A151S426</accession>
<evidence type="ECO:0000313" key="1">
    <source>
        <dbReference type="EMBL" id="KYP49570.1"/>
    </source>
</evidence>
<dbReference type="PANTHER" id="PTHR35317:SF35">
    <property type="entry name" value="DUF4219 DOMAIN-CONTAINING PROTEIN"/>
    <property type="match status" value="1"/>
</dbReference>
<evidence type="ECO:0008006" key="3">
    <source>
        <dbReference type="Google" id="ProtNLM"/>
    </source>
</evidence>
<gene>
    <name evidence="1" type="ORF">KK1_028654</name>
</gene>
<dbReference type="EMBL" id="KQ483473">
    <property type="protein sequence ID" value="KYP49570.1"/>
    <property type="molecule type" value="Genomic_DNA"/>
</dbReference>
<dbReference type="Pfam" id="PF14223">
    <property type="entry name" value="Retrotran_gag_2"/>
    <property type="match status" value="1"/>
</dbReference>
<dbReference type="AlphaFoldDB" id="A0A151S426"/>
<dbReference type="PANTHER" id="PTHR35317">
    <property type="entry name" value="OS04G0629600 PROTEIN"/>
    <property type="match status" value="1"/>
</dbReference>
<protein>
    <recommendedName>
        <fullName evidence="3">Retrovirus-related Pol polyprotein from transposon TNT 1-94</fullName>
    </recommendedName>
</protein>